<proteinExistence type="predicted"/>
<protein>
    <submittedName>
        <fullName evidence="1">Uncharacterized protein</fullName>
    </submittedName>
</protein>
<gene>
    <name evidence="1" type="ORF">SAMN05518846_11398</name>
</gene>
<keyword evidence="2" id="KW-1185">Reference proteome</keyword>
<organism evidence="1 2">
    <name type="scientific">Brevibacillus centrosporus</name>
    <dbReference type="NCBI Taxonomy" id="54910"/>
    <lineage>
        <taxon>Bacteria</taxon>
        <taxon>Bacillati</taxon>
        <taxon>Bacillota</taxon>
        <taxon>Bacilli</taxon>
        <taxon>Bacillales</taxon>
        <taxon>Paenibacillaceae</taxon>
        <taxon>Brevibacillus</taxon>
    </lineage>
</organism>
<sequence length="30" mass="3517">MRLERMTKMYAIEKLTIDDVGRLNSLSKGF</sequence>
<evidence type="ECO:0000313" key="1">
    <source>
        <dbReference type="EMBL" id="SFK43698.1"/>
    </source>
</evidence>
<dbReference type="AlphaFoldDB" id="A0A1I3ZHX7"/>
<evidence type="ECO:0000313" key="2">
    <source>
        <dbReference type="Proteomes" id="UP000198915"/>
    </source>
</evidence>
<dbReference type="EMBL" id="FORT01000013">
    <property type="protein sequence ID" value="SFK43698.1"/>
    <property type="molecule type" value="Genomic_DNA"/>
</dbReference>
<dbReference type="STRING" id="1884381.SAMN05518846_11398"/>
<dbReference type="Proteomes" id="UP000198915">
    <property type="component" value="Unassembled WGS sequence"/>
</dbReference>
<name>A0A1I3ZHX7_9BACL</name>
<accession>A0A1I3ZHX7</accession>
<reference evidence="2" key="1">
    <citation type="submission" date="2016-10" db="EMBL/GenBank/DDBJ databases">
        <authorList>
            <person name="Varghese N."/>
            <person name="Submissions S."/>
        </authorList>
    </citation>
    <scope>NUCLEOTIDE SEQUENCE [LARGE SCALE GENOMIC DNA]</scope>
    <source>
        <strain evidence="2">OK042</strain>
    </source>
</reference>